<dbReference type="GO" id="GO:0005886">
    <property type="term" value="C:plasma membrane"/>
    <property type="evidence" value="ECO:0007669"/>
    <property type="project" value="UniProtKB-SubCell"/>
</dbReference>
<dbReference type="PANTHER" id="PTHR24061:SF5">
    <property type="entry name" value="G-PROTEIN COUPLED RECEPTOR FAMILY C GROUP 6 MEMBER A"/>
    <property type="match status" value="1"/>
</dbReference>
<dbReference type="InterPro" id="IPR000337">
    <property type="entry name" value="GPCR_3"/>
</dbReference>
<evidence type="ECO:0000259" key="16">
    <source>
        <dbReference type="PROSITE" id="PS50259"/>
    </source>
</evidence>
<evidence type="ECO:0000256" key="5">
    <source>
        <dbReference type="ARBA" id="ARBA00022729"/>
    </source>
</evidence>
<name>A0A3B3Z9J3_9GOBI</name>
<dbReference type="Pfam" id="PF00003">
    <property type="entry name" value="7tm_3"/>
    <property type="match status" value="1"/>
</dbReference>
<evidence type="ECO:0000256" key="13">
    <source>
        <dbReference type="ARBA" id="ARBA00038492"/>
    </source>
</evidence>
<feature type="transmembrane region" description="Helical" evidence="15">
    <location>
        <begin position="586"/>
        <end position="612"/>
    </location>
</feature>
<dbReference type="SUPFAM" id="SSF53822">
    <property type="entry name" value="Periplasmic binding protein-like I"/>
    <property type="match status" value="1"/>
</dbReference>
<evidence type="ECO:0000256" key="2">
    <source>
        <dbReference type="ARBA" id="ARBA00011748"/>
    </source>
</evidence>
<evidence type="ECO:0000256" key="8">
    <source>
        <dbReference type="ARBA" id="ARBA00023136"/>
    </source>
</evidence>
<dbReference type="InterPro" id="IPR011500">
    <property type="entry name" value="GPCR_3_9-Cys_dom"/>
</dbReference>
<evidence type="ECO:0000256" key="9">
    <source>
        <dbReference type="ARBA" id="ARBA00023157"/>
    </source>
</evidence>
<keyword evidence="7" id="KW-0297">G-protein coupled receptor</keyword>
<proteinExistence type="inferred from homology"/>
<keyword evidence="4 15" id="KW-0812">Transmembrane</keyword>
<evidence type="ECO:0000256" key="7">
    <source>
        <dbReference type="ARBA" id="ARBA00023040"/>
    </source>
</evidence>
<dbReference type="InterPro" id="IPR017978">
    <property type="entry name" value="GPCR_3_C"/>
</dbReference>
<feature type="transmembrane region" description="Helical" evidence="15">
    <location>
        <begin position="551"/>
        <end position="574"/>
    </location>
</feature>
<dbReference type="AlphaFoldDB" id="A0A3B3Z9J3"/>
<dbReference type="GO" id="GO:0050909">
    <property type="term" value="P:sensory perception of taste"/>
    <property type="evidence" value="ECO:0007669"/>
    <property type="project" value="UniProtKB-ARBA"/>
</dbReference>
<keyword evidence="18" id="KW-1185">Reference proteome</keyword>
<dbReference type="Gene3D" id="3.40.50.2300">
    <property type="match status" value="4"/>
</dbReference>
<dbReference type="InterPro" id="IPR028082">
    <property type="entry name" value="Peripla_BP_I"/>
</dbReference>
<dbReference type="Pfam" id="PF01094">
    <property type="entry name" value="ANF_receptor"/>
    <property type="match status" value="1"/>
</dbReference>
<comment type="similarity">
    <text evidence="13">Belongs to the G-protein coupled receptor 3 family. TAS1R subfamily.</text>
</comment>
<evidence type="ECO:0000256" key="14">
    <source>
        <dbReference type="ARBA" id="ARBA00039774"/>
    </source>
</evidence>
<dbReference type="FunFam" id="3.40.50.2300:FF:000016">
    <property type="entry name" value="Taste 1 receptor member 2"/>
    <property type="match status" value="1"/>
</dbReference>
<dbReference type="STRING" id="409849.ENSPMGP00000001248"/>
<comment type="subcellular location">
    <subcellularLocation>
        <location evidence="1">Cell membrane</location>
        <topology evidence="1">Multi-pass membrane protein</topology>
    </subcellularLocation>
</comment>
<dbReference type="FunFam" id="2.10.50.30:FF:000004">
    <property type="entry name" value="Taste receptor type 1 member 3-like protein"/>
    <property type="match status" value="1"/>
</dbReference>
<keyword evidence="12" id="KW-0807">Transducer</keyword>
<reference evidence="17" key="2">
    <citation type="submission" date="2025-09" db="UniProtKB">
        <authorList>
            <consortium name="Ensembl"/>
        </authorList>
    </citation>
    <scope>IDENTIFICATION</scope>
</reference>
<keyword evidence="6 15" id="KW-1133">Transmembrane helix</keyword>
<feature type="transmembrane region" description="Helical" evidence="15">
    <location>
        <begin position="670"/>
        <end position="692"/>
    </location>
</feature>
<keyword evidence="8 15" id="KW-0472">Membrane</keyword>
<dbReference type="InterPro" id="IPR038550">
    <property type="entry name" value="GPCR_3_9-Cys_sf"/>
</dbReference>
<dbReference type="PRINTS" id="PR00248">
    <property type="entry name" value="GPCRMGR"/>
</dbReference>
<keyword evidence="9" id="KW-1015">Disulfide bond</keyword>
<keyword evidence="3" id="KW-1003">Cell membrane</keyword>
<dbReference type="Pfam" id="PF07562">
    <property type="entry name" value="NCD3G"/>
    <property type="match status" value="1"/>
</dbReference>
<keyword evidence="5" id="KW-0732">Signal</keyword>
<evidence type="ECO:0000313" key="18">
    <source>
        <dbReference type="Proteomes" id="UP000261520"/>
    </source>
</evidence>
<evidence type="ECO:0000256" key="11">
    <source>
        <dbReference type="ARBA" id="ARBA00023180"/>
    </source>
</evidence>
<sequence length="830" mass="92967">DIMIGGIFPLHEDVQRNTSFAPKIPQCVRILDRGVVRALAMVDAVQRANAAPLLANANLTLGLWIRDSCSDVSTALRATEDFIREERHFVLQTNSLFIWRPVMALVGAGQSEISIAVARQLTLQMIPQISYSSTASILSDKSRFPAFLRTIPNDEHQTGAMVSLISSFQWSWVGMVTTDGDYGLSALNNFLWQTADRQICVAFKSVLPESVTNQNIHAAIRQTALTIYNNPKVKVIVSFAKPTIMESLFKELKRQTLAAGDSLDAMRRVWIASDSWSSMDLKNVEELGHVVGFHFKRGNIEQFVNFLSRLEASEEGEGPENSPELKSLRVRYLYADAVFSVQMAVLAIAYAAVEMCRHNDCKTPEAIQPWQLLEALWMEEFETEGARYRFDQRGDINLGYDVSVWKVQAGGTVQETVAEYQPQNHSFSFTRGDAMNPLTNIVSRCSSSCAPGQFKKSAEGQHTCCYECINCTENYYSNSTDMDQCFSCNTDREWAPEGSVACIPKEMLFFCWNNGFAIVLVAFSALGIVLALLISALFYHQRHTPVVRASGGPLSQVILYSLIVSFVSAMLFVGQPNSAQCKARQVLYGISFTVCVSCVLVKTLQILLAFQFNPAQQDVLRKLFQPYVIVSVCSALQVVTCICWLVLKSPFSYIINQNTTLLQDCHEGSYIAFGVMLGYIALLAFICFVCAFKCRKLPQQYNEARFITFSMLLYLMSWLLFIPIYVTTSGVYLPAVEMVVILISNYGILSCHFFPKCYVILLKKDKNTQSAFKKSLYEYSSKSTASFETSESSENAVGLDWSTVEIKSVEVSVLNQDLKQRQSLRRSFSV</sequence>
<accession>A0A3B3Z9J3</accession>
<dbReference type="Ensembl" id="ENSPMGT00000001326.1">
    <property type="protein sequence ID" value="ENSPMGP00000001248.1"/>
    <property type="gene ID" value="ENSPMGG00000001120.1"/>
</dbReference>
<evidence type="ECO:0000256" key="1">
    <source>
        <dbReference type="ARBA" id="ARBA00004651"/>
    </source>
</evidence>
<dbReference type="GO" id="GO:0004930">
    <property type="term" value="F:G protein-coupled receptor activity"/>
    <property type="evidence" value="ECO:0007669"/>
    <property type="project" value="UniProtKB-KW"/>
</dbReference>
<dbReference type="PANTHER" id="PTHR24061">
    <property type="entry name" value="CALCIUM-SENSING RECEPTOR-RELATED"/>
    <property type="match status" value="1"/>
</dbReference>
<dbReference type="PROSITE" id="PS50259">
    <property type="entry name" value="G_PROTEIN_RECEP_F3_4"/>
    <property type="match status" value="1"/>
</dbReference>
<feature type="transmembrane region" description="Helical" evidence="15">
    <location>
        <begin position="704"/>
        <end position="726"/>
    </location>
</feature>
<comment type="subunit">
    <text evidence="2">Homodimer; disulfide-linked.</text>
</comment>
<keyword evidence="10" id="KW-0675">Receptor</keyword>
<protein>
    <recommendedName>
        <fullName evidence="14">G-protein coupled receptor family C group 6 member A</fullName>
    </recommendedName>
</protein>
<feature type="transmembrane region" description="Helical" evidence="15">
    <location>
        <begin position="515"/>
        <end position="539"/>
    </location>
</feature>
<evidence type="ECO:0000256" key="4">
    <source>
        <dbReference type="ARBA" id="ARBA00022692"/>
    </source>
</evidence>
<organism evidence="17 18">
    <name type="scientific">Periophthalmus magnuspinnatus</name>
    <dbReference type="NCBI Taxonomy" id="409849"/>
    <lineage>
        <taxon>Eukaryota</taxon>
        <taxon>Metazoa</taxon>
        <taxon>Chordata</taxon>
        <taxon>Craniata</taxon>
        <taxon>Vertebrata</taxon>
        <taxon>Euteleostomi</taxon>
        <taxon>Actinopterygii</taxon>
        <taxon>Neopterygii</taxon>
        <taxon>Teleostei</taxon>
        <taxon>Neoteleostei</taxon>
        <taxon>Acanthomorphata</taxon>
        <taxon>Gobiaria</taxon>
        <taxon>Gobiiformes</taxon>
        <taxon>Gobioidei</taxon>
        <taxon>Gobiidae</taxon>
        <taxon>Oxudercinae</taxon>
        <taxon>Periophthalmus</taxon>
    </lineage>
</organism>
<evidence type="ECO:0000256" key="6">
    <source>
        <dbReference type="ARBA" id="ARBA00022989"/>
    </source>
</evidence>
<evidence type="ECO:0000256" key="10">
    <source>
        <dbReference type="ARBA" id="ARBA00023170"/>
    </source>
</evidence>
<evidence type="ECO:0000313" key="17">
    <source>
        <dbReference type="Ensembl" id="ENSPMGP00000001248.1"/>
    </source>
</evidence>
<feature type="transmembrane region" description="Helical" evidence="15">
    <location>
        <begin position="732"/>
        <end position="754"/>
    </location>
</feature>
<keyword evidence="11" id="KW-0325">Glycoprotein</keyword>
<dbReference type="InterPro" id="IPR000068">
    <property type="entry name" value="GPCR_3_Ca_sens_rcpt-rel"/>
</dbReference>
<evidence type="ECO:0000256" key="15">
    <source>
        <dbReference type="SAM" id="Phobius"/>
    </source>
</evidence>
<reference evidence="17" key="1">
    <citation type="submission" date="2025-08" db="UniProtKB">
        <authorList>
            <consortium name="Ensembl"/>
        </authorList>
    </citation>
    <scope>IDENTIFICATION</scope>
</reference>
<feature type="transmembrane region" description="Helical" evidence="15">
    <location>
        <begin position="624"/>
        <end position="647"/>
    </location>
</feature>
<dbReference type="Gene3D" id="2.10.50.30">
    <property type="entry name" value="GPCR, family 3, nine cysteines domain"/>
    <property type="match status" value="1"/>
</dbReference>
<feature type="domain" description="G-protein coupled receptors family 3 profile" evidence="16">
    <location>
        <begin position="516"/>
        <end position="776"/>
    </location>
</feature>
<evidence type="ECO:0000256" key="12">
    <source>
        <dbReference type="ARBA" id="ARBA00023224"/>
    </source>
</evidence>
<dbReference type="Proteomes" id="UP000261520">
    <property type="component" value="Unplaced"/>
</dbReference>
<evidence type="ECO:0000256" key="3">
    <source>
        <dbReference type="ARBA" id="ARBA00022475"/>
    </source>
</evidence>
<dbReference type="InterPro" id="IPR001828">
    <property type="entry name" value="ANF_lig-bd_rcpt"/>
</dbReference>